<reference evidence="2 3" key="1">
    <citation type="submission" date="2019-08" db="EMBL/GenBank/DDBJ databases">
        <title>Whole genome of Aphis craccivora.</title>
        <authorList>
            <person name="Voronova N.V."/>
            <person name="Shulinski R.S."/>
            <person name="Bandarenka Y.V."/>
            <person name="Zhorov D.G."/>
            <person name="Warner D."/>
        </authorList>
    </citation>
    <scope>NUCLEOTIDE SEQUENCE [LARGE SCALE GENOMIC DNA]</scope>
    <source>
        <strain evidence="2">180601</strain>
        <tissue evidence="2">Whole Body</tissue>
    </source>
</reference>
<keyword evidence="3" id="KW-1185">Reference proteome</keyword>
<dbReference type="InterPro" id="IPR029526">
    <property type="entry name" value="PGBD"/>
</dbReference>
<dbReference type="OrthoDB" id="6750944at2759"/>
<comment type="caution">
    <text evidence="2">The sequence shown here is derived from an EMBL/GenBank/DDBJ whole genome shotgun (WGS) entry which is preliminary data.</text>
</comment>
<dbReference type="Pfam" id="PF13843">
    <property type="entry name" value="DDE_Tnp_1_7"/>
    <property type="match status" value="1"/>
</dbReference>
<dbReference type="PANTHER" id="PTHR46599">
    <property type="entry name" value="PIGGYBAC TRANSPOSABLE ELEMENT-DERIVED PROTEIN 4"/>
    <property type="match status" value="1"/>
</dbReference>
<protein>
    <submittedName>
        <fullName evidence="2">PiggyBac transposable element-derived protein 4-like</fullName>
    </submittedName>
</protein>
<proteinExistence type="predicted"/>
<dbReference type="AlphaFoldDB" id="A0A6G0X072"/>
<sequence>IVLETNRYANDKKNACNLSRNARIKKWKETDVKEIKTFFGLIIWMGMDKMPTIGHYWRNTTLFSSNIPQYMSKNRFELLLSVLHFSDNNTATHIENCI</sequence>
<dbReference type="PANTHER" id="PTHR46599:SF3">
    <property type="entry name" value="PIGGYBAC TRANSPOSABLE ELEMENT-DERIVED PROTEIN 4"/>
    <property type="match status" value="1"/>
</dbReference>
<feature type="non-terminal residue" evidence="2">
    <location>
        <position position="1"/>
    </location>
</feature>
<evidence type="ECO:0000259" key="1">
    <source>
        <dbReference type="Pfam" id="PF13843"/>
    </source>
</evidence>
<gene>
    <name evidence="2" type="ORF">FWK35_00027047</name>
</gene>
<evidence type="ECO:0000313" key="2">
    <source>
        <dbReference type="EMBL" id="KAF0733218.1"/>
    </source>
</evidence>
<name>A0A6G0X072_APHCR</name>
<dbReference type="EMBL" id="VUJU01008266">
    <property type="protein sequence ID" value="KAF0733218.1"/>
    <property type="molecule type" value="Genomic_DNA"/>
</dbReference>
<feature type="domain" description="PiggyBac transposable element-derived protein" evidence="1">
    <location>
        <begin position="1"/>
        <end position="91"/>
    </location>
</feature>
<organism evidence="2 3">
    <name type="scientific">Aphis craccivora</name>
    <name type="common">Cowpea aphid</name>
    <dbReference type="NCBI Taxonomy" id="307492"/>
    <lineage>
        <taxon>Eukaryota</taxon>
        <taxon>Metazoa</taxon>
        <taxon>Ecdysozoa</taxon>
        <taxon>Arthropoda</taxon>
        <taxon>Hexapoda</taxon>
        <taxon>Insecta</taxon>
        <taxon>Pterygota</taxon>
        <taxon>Neoptera</taxon>
        <taxon>Paraneoptera</taxon>
        <taxon>Hemiptera</taxon>
        <taxon>Sternorrhyncha</taxon>
        <taxon>Aphidomorpha</taxon>
        <taxon>Aphidoidea</taxon>
        <taxon>Aphididae</taxon>
        <taxon>Aphidini</taxon>
        <taxon>Aphis</taxon>
        <taxon>Aphis</taxon>
    </lineage>
</organism>
<accession>A0A6G0X072</accession>
<evidence type="ECO:0000313" key="3">
    <source>
        <dbReference type="Proteomes" id="UP000478052"/>
    </source>
</evidence>
<dbReference type="Proteomes" id="UP000478052">
    <property type="component" value="Unassembled WGS sequence"/>
</dbReference>